<evidence type="ECO:0000313" key="3">
    <source>
        <dbReference type="Proteomes" id="UP000305675"/>
    </source>
</evidence>
<dbReference type="EMBL" id="SWCJ01000010">
    <property type="protein sequence ID" value="TKB53952.1"/>
    <property type="molecule type" value="Genomic_DNA"/>
</dbReference>
<protein>
    <submittedName>
        <fullName evidence="2">Uncharacterized protein</fullName>
    </submittedName>
</protein>
<sequence>MKKSLIALAIASIATTASAANLADNTTAGIVSVEGNALHTQITAPTVSVVLGAEYTVGDLITFTISGAELDTTTVPATISVAQNDTPTPDLIGITLGLLNKTATTATYRVTELDSSGLTEAPTTIGQQIDLTGLVVKADTLGSKATIAYTAETANGQELDSSAKNSGDLLVAKTQFVAAVADDFDAIIDVNEQRLKFSTTSGGAIDAVSDDLDATVTDNNSSWLNAGTPGKTTFTVSGDFAFLDSDKDTDGIQPAADVVKPSGSPASVKVTENAITVEYTAFTSAFTLTLDLNGATANTEALTSPIGTQEFGLDVDVEFAANSKTATADVAELEAGAWELNGAVVHVPFMPFRDGFSPIVNISNVSTQEGDIEVMVYYSSTEDKKPESFMLGVAAAPEAQTNITSALQKAGIEGDVALDIIVNAPKDDIEVNALYFQGGDRAVINTVKQ</sequence>
<feature type="chain" id="PRO_5020371441" evidence="1">
    <location>
        <begin position="20"/>
        <end position="449"/>
    </location>
</feature>
<dbReference type="CDD" id="cd22554">
    <property type="entry name" value="Slr4-like"/>
    <property type="match status" value="1"/>
</dbReference>
<gene>
    <name evidence="2" type="ORF">FCL42_13430</name>
</gene>
<dbReference type="AlphaFoldDB" id="A0A4U1BLU7"/>
<keyword evidence="1" id="KW-0732">Signal</keyword>
<evidence type="ECO:0000313" key="2">
    <source>
        <dbReference type="EMBL" id="TKB53952.1"/>
    </source>
</evidence>
<dbReference type="RefSeq" id="WP_136863934.1">
    <property type="nucleotide sequence ID" value="NZ_SWCJ01000010.1"/>
</dbReference>
<keyword evidence="3" id="KW-1185">Reference proteome</keyword>
<accession>A0A4U1BLU7</accession>
<reference evidence="2 3" key="1">
    <citation type="submission" date="2019-04" db="EMBL/GenBank/DDBJ databases">
        <authorList>
            <person name="Hwang J.C."/>
        </authorList>
    </citation>
    <scope>NUCLEOTIDE SEQUENCE [LARGE SCALE GENOMIC DNA]</scope>
    <source>
        <strain evidence="2 3">IMCC35002</strain>
    </source>
</reference>
<name>A0A4U1BLU7_9GAMM</name>
<evidence type="ECO:0000256" key="1">
    <source>
        <dbReference type="SAM" id="SignalP"/>
    </source>
</evidence>
<organism evidence="2 3">
    <name type="scientific">Ferrimonas aestuarii</name>
    <dbReference type="NCBI Taxonomy" id="2569539"/>
    <lineage>
        <taxon>Bacteria</taxon>
        <taxon>Pseudomonadati</taxon>
        <taxon>Pseudomonadota</taxon>
        <taxon>Gammaproteobacteria</taxon>
        <taxon>Alteromonadales</taxon>
        <taxon>Ferrimonadaceae</taxon>
        <taxon>Ferrimonas</taxon>
    </lineage>
</organism>
<dbReference type="Pfam" id="PF19526">
    <property type="entry name" value="Slr4"/>
    <property type="match status" value="1"/>
</dbReference>
<comment type="caution">
    <text evidence="2">The sequence shown here is derived from an EMBL/GenBank/DDBJ whole genome shotgun (WGS) entry which is preliminary data.</text>
</comment>
<dbReference type="InterPro" id="IPR045689">
    <property type="entry name" value="Slr4"/>
</dbReference>
<dbReference type="Proteomes" id="UP000305675">
    <property type="component" value="Unassembled WGS sequence"/>
</dbReference>
<proteinExistence type="predicted"/>
<feature type="signal peptide" evidence="1">
    <location>
        <begin position="1"/>
        <end position="19"/>
    </location>
</feature>
<dbReference type="OrthoDB" id="6232895at2"/>